<comment type="similarity">
    <text evidence="2 10 12">Belongs to the TonB-dependent receptor family.</text>
</comment>
<dbReference type="PROSITE" id="PS52016">
    <property type="entry name" value="TONB_DEPENDENT_REC_3"/>
    <property type="match status" value="1"/>
</dbReference>
<keyword evidence="8 10" id="KW-0472">Membrane</keyword>
<protein>
    <submittedName>
        <fullName evidence="16">Hemoglobin/transferrin/lactoferrin receptor protein</fullName>
    </submittedName>
</protein>
<dbReference type="EMBL" id="FSRL01000001">
    <property type="protein sequence ID" value="SIN80508.1"/>
    <property type="molecule type" value="Genomic_DNA"/>
</dbReference>
<dbReference type="Proteomes" id="UP000184932">
    <property type="component" value="Unassembled WGS sequence"/>
</dbReference>
<feature type="short sequence motif" description="TonB C-terminal box" evidence="11">
    <location>
        <begin position="627"/>
        <end position="644"/>
    </location>
</feature>
<dbReference type="InterPro" id="IPR010917">
    <property type="entry name" value="TonB_rcpt_CS"/>
</dbReference>
<feature type="chain" id="PRO_5012252553" evidence="13">
    <location>
        <begin position="25"/>
        <end position="644"/>
    </location>
</feature>
<evidence type="ECO:0000256" key="8">
    <source>
        <dbReference type="ARBA" id="ARBA00023136"/>
    </source>
</evidence>
<evidence type="ECO:0000256" key="11">
    <source>
        <dbReference type="PROSITE-ProRule" id="PRU10144"/>
    </source>
</evidence>
<name>A0A1N6EBU6_9RHOB</name>
<dbReference type="Gene3D" id="2.170.130.10">
    <property type="entry name" value="TonB-dependent receptor, plug domain"/>
    <property type="match status" value="1"/>
</dbReference>
<dbReference type="SUPFAM" id="SSF56935">
    <property type="entry name" value="Porins"/>
    <property type="match status" value="1"/>
</dbReference>
<evidence type="ECO:0000256" key="9">
    <source>
        <dbReference type="ARBA" id="ARBA00023237"/>
    </source>
</evidence>
<dbReference type="InterPro" id="IPR039426">
    <property type="entry name" value="TonB-dep_rcpt-like"/>
</dbReference>
<feature type="signal peptide" evidence="13">
    <location>
        <begin position="1"/>
        <end position="24"/>
    </location>
</feature>
<evidence type="ECO:0000256" key="3">
    <source>
        <dbReference type="ARBA" id="ARBA00022448"/>
    </source>
</evidence>
<evidence type="ECO:0000256" key="4">
    <source>
        <dbReference type="ARBA" id="ARBA00022452"/>
    </source>
</evidence>
<evidence type="ECO:0000256" key="12">
    <source>
        <dbReference type="RuleBase" id="RU003357"/>
    </source>
</evidence>
<proteinExistence type="inferred from homology"/>
<dbReference type="Pfam" id="PF00593">
    <property type="entry name" value="TonB_dep_Rec_b-barrel"/>
    <property type="match status" value="1"/>
</dbReference>
<dbReference type="GO" id="GO:0044718">
    <property type="term" value="P:siderophore transmembrane transport"/>
    <property type="evidence" value="ECO:0007669"/>
    <property type="project" value="TreeGrafter"/>
</dbReference>
<evidence type="ECO:0000256" key="7">
    <source>
        <dbReference type="ARBA" id="ARBA00023077"/>
    </source>
</evidence>
<dbReference type="InterPro" id="IPR036942">
    <property type="entry name" value="Beta-barrel_TonB_sf"/>
</dbReference>
<keyword evidence="7 12" id="KW-0798">TonB box</keyword>
<dbReference type="PANTHER" id="PTHR30069">
    <property type="entry name" value="TONB-DEPENDENT OUTER MEMBRANE RECEPTOR"/>
    <property type="match status" value="1"/>
</dbReference>
<evidence type="ECO:0000256" key="1">
    <source>
        <dbReference type="ARBA" id="ARBA00004571"/>
    </source>
</evidence>
<evidence type="ECO:0000313" key="17">
    <source>
        <dbReference type="Proteomes" id="UP000184932"/>
    </source>
</evidence>
<keyword evidence="17" id="KW-1185">Reference proteome</keyword>
<dbReference type="PROSITE" id="PS01156">
    <property type="entry name" value="TONB_DEPENDENT_REC_2"/>
    <property type="match status" value="1"/>
</dbReference>
<dbReference type="InterPro" id="IPR000531">
    <property type="entry name" value="Beta-barrel_TonB"/>
</dbReference>
<comment type="subcellular location">
    <subcellularLocation>
        <location evidence="1 10">Cell outer membrane</location>
        <topology evidence="1 10">Multi-pass membrane protein</topology>
    </subcellularLocation>
</comment>
<evidence type="ECO:0000259" key="15">
    <source>
        <dbReference type="Pfam" id="PF07715"/>
    </source>
</evidence>
<dbReference type="PANTHER" id="PTHR30069:SF41">
    <property type="entry name" value="HEME_HEMOPEXIN UTILIZATION PROTEIN C"/>
    <property type="match status" value="1"/>
</dbReference>
<keyword evidence="16" id="KW-0675">Receptor</keyword>
<dbReference type="RefSeq" id="WP_074254743.1">
    <property type="nucleotide sequence ID" value="NZ_FSRL01000001.1"/>
</dbReference>
<reference evidence="17" key="1">
    <citation type="submission" date="2016-11" db="EMBL/GenBank/DDBJ databases">
        <authorList>
            <person name="Varghese N."/>
            <person name="Submissions S."/>
        </authorList>
    </citation>
    <scope>NUCLEOTIDE SEQUENCE [LARGE SCALE GENOMIC DNA]</scope>
    <source>
        <strain evidence="17">DSM 29440</strain>
    </source>
</reference>
<dbReference type="GO" id="GO:0015344">
    <property type="term" value="F:siderophore uptake transmembrane transporter activity"/>
    <property type="evidence" value="ECO:0007669"/>
    <property type="project" value="TreeGrafter"/>
</dbReference>
<dbReference type="STRING" id="1217970.SAMN05444002_0568"/>
<keyword evidence="9 10" id="KW-0998">Cell outer membrane</keyword>
<evidence type="ECO:0000313" key="16">
    <source>
        <dbReference type="EMBL" id="SIN80508.1"/>
    </source>
</evidence>
<dbReference type="AlphaFoldDB" id="A0A1N6EBU6"/>
<feature type="domain" description="TonB-dependent receptor-like beta-barrel" evidence="14">
    <location>
        <begin position="253"/>
        <end position="608"/>
    </location>
</feature>
<accession>A0A1N6EBU6</accession>
<evidence type="ECO:0000256" key="6">
    <source>
        <dbReference type="ARBA" id="ARBA00022729"/>
    </source>
</evidence>
<dbReference type="InterPro" id="IPR037066">
    <property type="entry name" value="Plug_dom_sf"/>
</dbReference>
<dbReference type="GO" id="GO:0009279">
    <property type="term" value="C:cell outer membrane"/>
    <property type="evidence" value="ECO:0007669"/>
    <property type="project" value="UniProtKB-SubCell"/>
</dbReference>
<sequence>MKTNKLRTILLASTAVLIAGSAAAQEVIDLEAIRVESDAAQDSLGNVEISAQEIEERNAASTDELFAGQSEILASGGSVIAQKVLVHGLEESNLAVTIDGARQNKGAFHHTGNVPLDPFLLKSVNVSSGLAPADAGPGALAGIIAYETKDARDLLEPGATVGGFTGLTFGSNGGTFRRSAAIYGAQGGFEYLLAYSRQTGDDYENGEGTVVGGTEPDLEDVFAKVAYTTDSGKRFEFSAEQISDQGLRAFQGGFPRPDFDYLNSPTRPTTYLRAITERTSYSFTYTDENPQGLWAPTIQLAWNEQLLDAESAQGRNRSLSGKAENRFALGSGVLTAGIDFFHETATNTGTSATAGEEELSNIGLYAQMRQDVSPRVSLSYGLRLDSQTYTGNSGQEWSSSGVSVNAAADVVLTDRLTLNLGAASVWGGYELNEAALIGLNSAPVYGDQITSRSTNYRIGLRYEQGPWQAGFALFHTEIKDADDPFTTTGVAAAYDITSEGFDAKLRYTGARGYIEGNWTYADVSVDDGPVGTTAYYIGRPVGHIIGLSGAYDLNDQWTVGGTAEIALEVDDVPAGYNPLESYEVVNLWTTWTPPAYDALTLRLDVKNVFDTTYSGRGNDGVGFSAVEPITEPGRTFLISANMKF</sequence>
<dbReference type="Pfam" id="PF07715">
    <property type="entry name" value="Plug"/>
    <property type="match status" value="1"/>
</dbReference>
<keyword evidence="3 10" id="KW-0813">Transport</keyword>
<evidence type="ECO:0000256" key="2">
    <source>
        <dbReference type="ARBA" id="ARBA00009810"/>
    </source>
</evidence>
<evidence type="ECO:0000256" key="13">
    <source>
        <dbReference type="SAM" id="SignalP"/>
    </source>
</evidence>
<evidence type="ECO:0000256" key="5">
    <source>
        <dbReference type="ARBA" id="ARBA00022692"/>
    </source>
</evidence>
<gene>
    <name evidence="16" type="ORF">SAMN05444002_0568</name>
</gene>
<dbReference type="InterPro" id="IPR012910">
    <property type="entry name" value="Plug_dom"/>
</dbReference>
<keyword evidence="5 10" id="KW-0812">Transmembrane</keyword>
<feature type="domain" description="TonB-dependent receptor plug" evidence="15">
    <location>
        <begin position="43"/>
        <end position="143"/>
    </location>
</feature>
<evidence type="ECO:0000256" key="10">
    <source>
        <dbReference type="PROSITE-ProRule" id="PRU01360"/>
    </source>
</evidence>
<evidence type="ECO:0000259" key="14">
    <source>
        <dbReference type="Pfam" id="PF00593"/>
    </source>
</evidence>
<dbReference type="OrthoDB" id="9760494at2"/>
<keyword evidence="6 13" id="KW-0732">Signal</keyword>
<dbReference type="Gene3D" id="2.40.170.20">
    <property type="entry name" value="TonB-dependent receptor, beta-barrel domain"/>
    <property type="match status" value="1"/>
</dbReference>
<keyword evidence="4 10" id="KW-1134">Transmembrane beta strand</keyword>
<organism evidence="16 17">
    <name type="scientific">Vannielia litorea</name>
    <dbReference type="NCBI Taxonomy" id="1217970"/>
    <lineage>
        <taxon>Bacteria</taxon>
        <taxon>Pseudomonadati</taxon>
        <taxon>Pseudomonadota</taxon>
        <taxon>Alphaproteobacteria</taxon>
        <taxon>Rhodobacterales</taxon>
        <taxon>Paracoccaceae</taxon>
        <taxon>Vannielia</taxon>
    </lineage>
</organism>